<name>A0A847UFT2_9EURY</name>
<dbReference type="AlphaFoldDB" id="A0A847UFT2"/>
<dbReference type="RefSeq" id="WP_170093704.1">
    <property type="nucleotide sequence ID" value="NZ_WOYG01000001.1"/>
</dbReference>
<feature type="region of interest" description="Disordered" evidence="1">
    <location>
        <begin position="41"/>
        <end position="69"/>
    </location>
</feature>
<feature type="compositionally biased region" description="Basic and acidic residues" evidence="1">
    <location>
        <begin position="46"/>
        <end position="69"/>
    </location>
</feature>
<dbReference type="OrthoDB" id="220780at2157"/>
<accession>A0A847UFT2</accession>
<dbReference type="Proteomes" id="UP000608662">
    <property type="component" value="Unassembled WGS sequence"/>
</dbReference>
<organism evidence="2 3">
    <name type="scientific">Halomicrobium mukohataei</name>
    <dbReference type="NCBI Taxonomy" id="57705"/>
    <lineage>
        <taxon>Archaea</taxon>
        <taxon>Methanobacteriati</taxon>
        <taxon>Methanobacteriota</taxon>
        <taxon>Stenosarchaea group</taxon>
        <taxon>Halobacteria</taxon>
        <taxon>Halobacteriales</taxon>
        <taxon>Haloarculaceae</taxon>
        <taxon>Halomicrobium</taxon>
    </lineage>
</organism>
<comment type="caution">
    <text evidence="2">The sequence shown here is derived from an EMBL/GenBank/DDBJ whole genome shotgun (WGS) entry which is preliminary data.</text>
</comment>
<evidence type="ECO:0000313" key="3">
    <source>
        <dbReference type="Proteomes" id="UP000608662"/>
    </source>
</evidence>
<evidence type="ECO:0000313" key="2">
    <source>
        <dbReference type="EMBL" id="NLV09928.1"/>
    </source>
</evidence>
<gene>
    <name evidence="2" type="ORF">GOC74_08300</name>
</gene>
<evidence type="ECO:0000256" key="1">
    <source>
        <dbReference type="SAM" id="MobiDB-lite"/>
    </source>
</evidence>
<proteinExistence type="predicted"/>
<sequence>MFRALLRWLVGSLSRGRSDEDDERAHAGSLLDASVNYAHGQADGRQAVREMEKVNEEASKLRDADDRRP</sequence>
<dbReference type="EMBL" id="WOYG01000001">
    <property type="protein sequence ID" value="NLV09928.1"/>
    <property type="molecule type" value="Genomic_DNA"/>
</dbReference>
<reference evidence="2" key="1">
    <citation type="submission" date="2019-12" db="EMBL/GenBank/DDBJ databases">
        <title>Whole-genome sequence of Halomicrobium mukohataei pws1.</title>
        <authorList>
            <person name="Verma D.K."/>
            <person name="Gopal K."/>
            <person name="Prasad E.S."/>
        </authorList>
    </citation>
    <scope>NUCLEOTIDE SEQUENCE</scope>
    <source>
        <strain evidence="2">Pws1</strain>
    </source>
</reference>
<protein>
    <submittedName>
        <fullName evidence="2">Uncharacterized protein</fullName>
    </submittedName>
</protein>